<dbReference type="UniPathway" id="UPA00035">
    <property type="reaction ID" value="UER00042"/>
</dbReference>
<evidence type="ECO:0000256" key="4">
    <source>
        <dbReference type="ARBA" id="ARBA00022272"/>
    </source>
</evidence>
<keyword evidence="7 9" id="KW-0057">Aromatic amino acid biosynthesis</keyword>
<keyword evidence="12" id="KW-1185">Reference proteome</keyword>
<dbReference type="InterPro" id="IPR044643">
    <property type="entry name" value="TrpF_fam"/>
</dbReference>
<dbReference type="PANTHER" id="PTHR42894">
    <property type="entry name" value="N-(5'-PHOSPHORIBOSYL)ANTHRANILATE ISOMERASE"/>
    <property type="match status" value="1"/>
</dbReference>
<comment type="caution">
    <text evidence="11">The sequence shown here is derived from an EMBL/GenBank/DDBJ whole genome shotgun (WGS) entry which is preliminary data.</text>
</comment>
<reference evidence="11 12" key="1">
    <citation type="submission" date="2017-07" db="EMBL/GenBank/DDBJ databases">
        <title>Draft Genome Sequences of Select Purple Nonsulfur Bacteria.</title>
        <authorList>
            <person name="Lasarre B."/>
            <person name="Mckinlay J.B."/>
        </authorList>
    </citation>
    <scope>NUCLEOTIDE SEQUENCE [LARGE SCALE GENOMIC DNA]</scope>
    <source>
        <strain evidence="11 12">DSM 11907</strain>
    </source>
</reference>
<evidence type="ECO:0000259" key="10">
    <source>
        <dbReference type="Pfam" id="PF00697"/>
    </source>
</evidence>
<dbReference type="GO" id="GO:0004640">
    <property type="term" value="F:phosphoribosylanthranilate isomerase activity"/>
    <property type="evidence" value="ECO:0007669"/>
    <property type="project" value="UniProtKB-UniRule"/>
</dbReference>
<evidence type="ECO:0000313" key="11">
    <source>
        <dbReference type="EMBL" id="RAI35151.1"/>
    </source>
</evidence>
<dbReference type="PANTHER" id="PTHR42894:SF1">
    <property type="entry name" value="N-(5'-PHOSPHORIBOSYL)ANTHRANILATE ISOMERASE"/>
    <property type="match status" value="1"/>
</dbReference>
<gene>
    <name evidence="9" type="primary">trpF</name>
    <name evidence="11" type="ORF">CH338_19735</name>
</gene>
<accession>A0A327KAH6</accession>
<dbReference type="SUPFAM" id="SSF51366">
    <property type="entry name" value="Ribulose-phoshate binding barrel"/>
    <property type="match status" value="1"/>
</dbReference>
<evidence type="ECO:0000256" key="8">
    <source>
        <dbReference type="ARBA" id="ARBA00023235"/>
    </source>
</evidence>
<keyword evidence="8 9" id="KW-0413">Isomerase</keyword>
<sequence length="238" mass="24311">MRTRIKVCCISSVEEARMAIAAGASALGFVAAMPSGPGVIADDRIAEIAGAVPPPVSRFLLTSRTAPADVVAHVAACRVDTVQLVDAVPVDTYAALRRELPHVRIVQVLHVEGSDAVAQARAVAPLVDAILLDSGRPSAALRELGGTGRVHDWAISRDVVSAVAGTPVFLAGGLGPDNVGAAIRMVRPFGIDLCSGVRIGTRLDAAALARLVAQVGAADAGLGDAAIESCRSALECRC</sequence>
<dbReference type="InterPro" id="IPR011060">
    <property type="entry name" value="RibuloseP-bd_barrel"/>
</dbReference>
<dbReference type="Pfam" id="PF00697">
    <property type="entry name" value="PRAI"/>
    <property type="match status" value="1"/>
</dbReference>
<evidence type="ECO:0000256" key="7">
    <source>
        <dbReference type="ARBA" id="ARBA00023141"/>
    </source>
</evidence>
<keyword evidence="6 9" id="KW-0822">Tryptophan biosynthesis</keyword>
<name>A0A327KAH6_9BRAD</name>
<dbReference type="EC" id="5.3.1.24" evidence="3 9"/>
<dbReference type="EMBL" id="NPEU01000274">
    <property type="protein sequence ID" value="RAI35151.1"/>
    <property type="molecule type" value="Genomic_DNA"/>
</dbReference>
<keyword evidence="5 9" id="KW-0028">Amino-acid biosynthesis</keyword>
<evidence type="ECO:0000256" key="2">
    <source>
        <dbReference type="ARBA" id="ARBA00004664"/>
    </source>
</evidence>
<proteinExistence type="inferred from homology"/>
<dbReference type="Gene3D" id="3.20.20.70">
    <property type="entry name" value="Aldolase class I"/>
    <property type="match status" value="1"/>
</dbReference>
<dbReference type="OrthoDB" id="9796196at2"/>
<comment type="catalytic activity">
    <reaction evidence="1 9">
        <text>N-(5-phospho-beta-D-ribosyl)anthranilate = 1-(2-carboxyphenylamino)-1-deoxy-D-ribulose 5-phosphate</text>
        <dbReference type="Rhea" id="RHEA:21540"/>
        <dbReference type="ChEBI" id="CHEBI:18277"/>
        <dbReference type="ChEBI" id="CHEBI:58613"/>
        <dbReference type="EC" id="5.3.1.24"/>
    </reaction>
</comment>
<comment type="similarity">
    <text evidence="9">Belongs to the TrpF family.</text>
</comment>
<dbReference type="RefSeq" id="WP_111358829.1">
    <property type="nucleotide sequence ID" value="NZ_NHSK01000198.1"/>
</dbReference>
<evidence type="ECO:0000313" key="12">
    <source>
        <dbReference type="Proteomes" id="UP000248863"/>
    </source>
</evidence>
<dbReference type="CDD" id="cd00405">
    <property type="entry name" value="PRAI"/>
    <property type="match status" value="1"/>
</dbReference>
<dbReference type="Proteomes" id="UP000248863">
    <property type="component" value="Unassembled WGS sequence"/>
</dbReference>
<dbReference type="InterPro" id="IPR001240">
    <property type="entry name" value="PRAI_dom"/>
</dbReference>
<dbReference type="InterPro" id="IPR013785">
    <property type="entry name" value="Aldolase_TIM"/>
</dbReference>
<organism evidence="11 12">
    <name type="scientific">Rhodoplanes elegans</name>
    <dbReference type="NCBI Taxonomy" id="29408"/>
    <lineage>
        <taxon>Bacteria</taxon>
        <taxon>Pseudomonadati</taxon>
        <taxon>Pseudomonadota</taxon>
        <taxon>Alphaproteobacteria</taxon>
        <taxon>Hyphomicrobiales</taxon>
        <taxon>Nitrobacteraceae</taxon>
        <taxon>Rhodoplanes</taxon>
    </lineage>
</organism>
<comment type="pathway">
    <text evidence="2 9">Amino-acid biosynthesis; L-tryptophan biosynthesis; L-tryptophan from chorismate: step 3/5.</text>
</comment>
<dbReference type="GO" id="GO:0000162">
    <property type="term" value="P:L-tryptophan biosynthetic process"/>
    <property type="evidence" value="ECO:0007669"/>
    <property type="project" value="UniProtKB-UniRule"/>
</dbReference>
<dbReference type="AlphaFoldDB" id="A0A327KAH6"/>
<evidence type="ECO:0000256" key="3">
    <source>
        <dbReference type="ARBA" id="ARBA00012572"/>
    </source>
</evidence>
<evidence type="ECO:0000256" key="9">
    <source>
        <dbReference type="HAMAP-Rule" id="MF_00135"/>
    </source>
</evidence>
<evidence type="ECO:0000256" key="6">
    <source>
        <dbReference type="ARBA" id="ARBA00022822"/>
    </source>
</evidence>
<dbReference type="HAMAP" id="MF_00135">
    <property type="entry name" value="PRAI"/>
    <property type="match status" value="1"/>
</dbReference>
<protein>
    <recommendedName>
        <fullName evidence="4 9">N-(5'-phosphoribosyl)anthranilate isomerase</fullName>
        <shortName evidence="9">PRAI</shortName>
        <ecNumber evidence="3 9">5.3.1.24</ecNumber>
    </recommendedName>
</protein>
<feature type="domain" description="N-(5'phosphoribosyl) anthranilate isomerase (PRAI)" evidence="10">
    <location>
        <begin position="6"/>
        <end position="200"/>
    </location>
</feature>
<evidence type="ECO:0000256" key="5">
    <source>
        <dbReference type="ARBA" id="ARBA00022605"/>
    </source>
</evidence>
<evidence type="ECO:0000256" key="1">
    <source>
        <dbReference type="ARBA" id="ARBA00001164"/>
    </source>
</evidence>